<name>A0A0R1MJM8_9LACO</name>
<reference evidence="1 2" key="1">
    <citation type="journal article" date="2015" name="Genome Announc.">
        <title>Expanding the biotechnology potential of lactobacilli through comparative genomics of 213 strains and associated genera.</title>
        <authorList>
            <person name="Sun Z."/>
            <person name="Harris H.M."/>
            <person name="McCann A."/>
            <person name="Guo C."/>
            <person name="Argimon S."/>
            <person name="Zhang W."/>
            <person name="Yang X."/>
            <person name="Jeffery I.B."/>
            <person name="Cooney J.C."/>
            <person name="Kagawa T.F."/>
            <person name="Liu W."/>
            <person name="Song Y."/>
            <person name="Salvetti E."/>
            <person name="Wrobel A."/>
            <person name="Rasinkangas P."/>
            <person name="Parkhill J."/>
            <person name="Rea M.C."/>
            <person name="O'Sullivan O."/>
            <person name="Ritari J."/>
            <person name="Douillard F.P."/>
            <person name="Paul Ross R."/>
            <person name="Yang R."/>
            <person name="Briner A.E."/>
            <person name="Felis G.E."/>
            <person name="de Vos W.M."/>
            <person name="Barrangou R."/>
            <person name="Klaenhammer T.R."/>
            <person name="Caufield P.W."/>
            <person name="Cui Y."/>
            <person name="Zhang H."/>
            <person name="O'Toole P.W."/>
        </authorList>
    </citation>
    <scope>NUCLEOTIDE SEQUENCE [LARGE SCALE GENOMIC DNA]</scope>
    <source>
        <strain evidence="1 2">DSM 19519</strain>
    </source>
</reference>
<evidence type="ECO:0008006" key="3">
    <source>
        <dbReference type="Google" id="ProtNLM"/>
    </source>
</evidence>
<organism evidence="1 2">
    <name type="scientific">Liquorilactobacillus hordei DSM 19519</name>
    <dbReference type="NCBI Taxonomy" id="1423759"/>
    <lineage>
        <taxon>Bacteria</taxon>
        <taxon>Bacillati</taxon>
        <taxon>Bacillota</taxon>
        <taxon>Bacilli</taxon>
        <taxon>Lactobacillales</taxon>
        <taxon>Lactobacillaceae</taxon>
        <taxon>Liquorilactobacillus</taxon>
    </lineage>
</organism>
<dbReference type="Pfam" id="PF05014">
    <property type="entry name" value="Nuc_deoxyrib_tr"/>
    <property type="match status" value="1"/>
</dbReference>
<dbReference type="InterPro" id="IPR007710">
    <property type="entry name" value="Nucleoside_deoxyribTrfase"/>
</dbReference>
<evidence type="ECO:0000313" key="2">
    <source>
        <dbReference type="Proteomes" id="UP000051448"/>
    </source>
</evidence>
<accession>A0A0R1MJM8</accession>
<dbReference type="EMBL" id="AZDX01000038">
    <property type="protein sequence ID" value="KRL05557.1"/>
    <property type="molecule type" value="Genomic_DNA"/>
</dbReference>
<dbReference type="Proteomes" id="UP000051448">
    <property type="component" value="Unassembled WGS sequence"/>
</dbReference>
<sequence>MYDTNLKKFYIAGSFRYVSLINELSARLESLGFTRTYDWTKNGKADSFEKLSKIANKEYKGIRDCDFLIFLFPGGKGANVEFGIATALKKKIYLLDLTNEIQDFEKTSTFYYLDNVYRFAGNVDDFPKFIEVQEVKVD</sequence>
<dbReference type="SUPFAM" id="SSF52309">
    <property type="entry name" value="N-(deoxy)ribosyltransferase-like"/>
    <property type="match status" value="1"/>
</dbReference>
<dbReference type="STRING" id="1423759.FC92_GL001300"/>
<proteinExistence type="predicted"/>
<gene>
    <name evidence="1" type="ORF">FC92_GL001300</name>
</gene>
<comment type="caution">
    <text evidence="1">The sequence shown here is derived from an EMBL/GenBank/DDBJ whole genome shotgun (WGS) entry which is preliminary data.</text>
</comment>
<protein>
    <recommendedName>
        <fullName evidence="3">Group-specific protein</fullName>
    </recommendedName>
</protein>
<dbReference type="OrthoDB" id="2059845at2"/>
<dbReference type="RefSeq" id="WP_057870111.1">
    <property type="nucleotide sequence ID" value="NZ_AZDX01000038.1"/>
</dbReference>
<keyword evidence="2" id="KW-1185">Reference proteome</keyword>
<evidence type="ECO:0000313" key="1">
    <source>
        <dbReference type="EMBL" id="KRL05557.1"/>
    </source>
</evidence>
<dbReference type="Gene3D" id="3.40.50.450">
    <property type="match status" value="1"/>
</dbReference>
<dbReference type="AlphaFoldDB" id="A0A0R1MJM8"/>
<dbReference type="GeneID" id="98311009"/>
<dbReference type="PATRIC" id="fig|1423759.3.peg.1369"/>